<name>I6QQZ2_MYCHN</name>
<evidence type="ECO:0000313" key="1">
    <source>
        <dbReference type="EMBL" id="AFM45097.1"/>
    </source>
</evidence>
<dbReference type="STRING" id="1111676.MHC_06016"/>
<proteinExistence type="predicted"/>
<dbReference type="Proteomes" id="UP000009135">
    <property type="component" value="Chromosome"/>
</dbReference>
<dbReference type="HOGENOM" id="CLU_3082034_0_0_14"/>
<dbReference type="KEGG" id="mhe:MHC_06016"/>
<accession>I6QQZ2</accession>
<dbReference type="EMBL" id="CP003199">
    <property type="protein sequence ID" value="AFM45097.1"/>
    <property type="molecule type" value="Genomic_DNA"/>
</dbReference>
<sequence>MAKEYKKICLNCQQDWEKCKGIDCQSWDGACCDDFNCKDMKFKAFWYVLRKI</sequence>
<protein>
    <submittedName>
        <fullName evidence="1">Uncharacterized protein</fullName>
    </submittedName>
</protein>
<keyword evidence="2" id="KW-1185">Reference proteome</keyword>
<gene>
    <name evidence="1" type="ordered locus">MHC_06016</name>
</gene>
<reference evidence="1 2" key="1">
    <citation type="journal article" date="2012" name="J. Bacteriol.">
        <title>Complete genome sequence of Mycoplasma haemocanis strain Illinois.</title>
        <authorList>
            <person name="do Nascimento N.C."/>
            <person name="Guimaraes A.M."/>
            <person name="Santos A.P."/>
            <person name="Sanmiguel P.J."/>
            <person name="Messick J.B."/>
        </authorList>
    </citation>
    <scope>NUCLEOTIDE SEQUENCE [LARGE SCALE GENOMIC DNA]</scope>
    <source>
        <strain evidence="1 2">Illinois</strain>
    </source>
</reference>
<evidence type="ECO:0000313" key="2">
    <source>
        <dbReference type="Proteomes" id="UP000009135"/>
    </source>
</evidence>
<dbReference type="AlphaFoldDB" id="I6QQZ2"/>
<organism evidence="1 2">
    <name type="scientific">Mycoplasma haemocanis (strain Illinois)</name>
    <dbReference type="NCBI Taxonomy" id="1111676"/>
    <lineage>
        <taxon>Bacteria</taxon>
        <taxon>Bacillati</taxon>
        <taxon>Mycoplasmatota</taxon>
        <taxon>Mollicutes</taxon>
        <taxon>Mycoplasmataceae</taxon>
        <taxon>Mycoplasma</taxon>
    </lineage>
</organism>